<reference evidence="1 2" key="1">
    <citation type="submission" date="2019-08" db="EMBL/GenBank/DDBJ databases">
        <title>Comparative genome analysis confer to the adaptation heavy metal polluted environment.</title>
        <authorList>
            <person name="Li Y."/>
        </authorList>
    </citation>
    <scope>NUCLEOTIDE SEQUENCE [LARGE SCALE GENOMIC DNA]</scope>
    <source>
        <strain evidence="1 2">P2</strain>
    </source>
</reference>
<evidence type="ECO:0000313" key="1">
    <source>
        <dbReference type="EMBL" id="QEM06598.1"/>
    </source>
</evidence>
<evidence type="ECO:0000313" key="2">
    <source>
        <dbReference type="Proteomes" id="UP000250557"/>
    </source>
</evidence>
<dbReference type="EMBL" id="CP043451">
    <property type="protein sequence ID" value="QEM06598.1"/>
    <property type="molecule type" value="Genomic_DNA"/>
</dbReference>
<dbReference type="Proteomes" id="UP000250557">
    <property type="component" value="Chromosome"/>
</dbReference>
<proteinExistence type="predicted"/>
<dbReference type="RefSeq" id="WP_146752298.1">
    <property type="nucleotide sequence ID" value="NZ_CP071882.1"/>
</dbReference>
<dbReference type="AlphaFoldDB" id="A0AAE6JJK3"/>
<sequence>MSMGRYKVRDFFDVHLKNKIASVHRYIHRVAYDDQQPVKTHLFADVDDILAQALHDHYCITLIECPFKFNFDSLLNQFGWFCQFMYFNFSDTKIQFDILNKLREKDLSVQEINMLLEILVNDKEPYQFSLNKYQGKAKFALMKRQNMDEKGSVTPFIERDQHFRLLFAETLESLREQIQEEEFASDMAVDIDSHLLDLPVDEEVQMTEPDFSGPTKYEPSLYGYLRLNDYLNTEQQQMVINFLYDLFKDLFYKEISFKNFEAIFYQEQSTAVSLNVSKPSPNHLDAQKIHWLLRCLKDRIISASWDVVSKKIVVHNKKGDIIKSVYQLSEDKIPYNKRKHVATLLKPLLDQLPEYLPN</sequence>
<name>A0AAE6JJK3_9SPHI</name>
<protein>
    <submittedName>
        <fullName evidence="1">Uncharacterized protein</fullName>
    </submittedName>
</protein>
<organism evidence="1 2">
    <name type="scientific">Mucilaginibacter rubeus</name>
    <dbReference type="NCBI Taxonomy" id="2027860"/>
    <lineage>
        <taxon>Bacteria</taxon>
        <taxon>Pseudomonadati</taxon>
        <taxon>Bacteroidota</taxon>
        <taxon>Sphingobacteriia</taxon>
        <taxon>Sphingobacteriales</taxon>
        <taxon>Sphingobacteriaceae</taxon>
        <taxon>Mucilaginibacter</taxon>
    </lineage>
</organism>
<accession>A0AAE6JJK3</accession>
<gene>
    <name evidence="1" type="ORF">DIU31_024945</name>
</gene>